<dbReference type="WBParaSite" id="MhA1_Contig1452.frz3.gene11">
    <property type="protein sequence ID" value="MhA1_Contig1452.frz3.gene11"/>
    <property type="gene ID" value="MhA1_Contig1452.frz3.gene11"/>
</dbReference>
<keyword evidence="1" id="KW-0812">Transmembrane</keyword>
<protein>
    <submittedName>
        <fullName evidence="3">G_PROTEIN_RECEP_F1_2 domain-containing protein</fullName>
    </submittedName>
</protein>
<name>A0A1I8B6Q6_MELHA</name>
<feature type="transmembrane region" description="Helical" evidence="1">
    <location>
        <begin position="46"/>
        <end position="65"/>
    </location>
</feature>
<feature type="transmembrane region" description="Helical" evidence="1">
    <location>
        <begin position="7"/>
        <end position="30"/>
    </location>
</feature>
<keyword evidence="2" id="KW-1185">Reference proteome</keyword>
<keyword evidence="1" id="KW-0472">Membrane</keyword>
<dbReference type="Proteomes" id="UP000095281">
    <property type="component" value="Unplaced"/>
</dbReference>
<dbReference type="AlphaFoldDB" id="A0A1I8B6Q6"/>
<sequence length="126" mass="14274">MKKVYRSLFLIVFINIGGYLICIAIAMYIITPYSKTDPLHSQMYNIYNGIILTTACASNAPILFINRIKALIEALGSNFSIGVVFSSPHLLRPNKSTCKHNTLSQRIITITMMVEMEEEQTKEIRD</sequence>
<evidence type="ECO:0000313" key="3">
    <source>
        <dbReference type="WBParaSite" id="MhA1_Contig1452.frz3.gene11"/>
    </source>
</evidence>
<evidence type="ECO:0000256" key="1">
    <source>
        <dbReference type="SAM" id="Phobius"/>
    </source>
</evidence>
<accession>A0A1I8B6Q6</accession>
<keyword evidence="1" id="KW-1133">Transmembrane helix</keyword>
<reference evidence="3" key="1">
    <citation type="submission" date="2016-11" db="UniProtKB">
        <authorList>
            <consortium name="WormBaseParasite"/>
        </authorList>
    </citation>
    <scope>IDENTIFICATION</scope>
</reference>
<organism evidence="2 3">
    <name type="scientific">Meloidogyne hapla</name>
    <name type="common">Root-knot nematode worm</name>
    <dbReference type="NCBI Taxonomy" id="6305"/>
    <lineage>
        <taxon>Eukaryota</taxon>
        <taxon>Metazoa</taxon>
        <taxon>Ecdysozoa</taxon>
        <taxon>Nematoda</taxon>
        <taxon>Chromadorea</taxon>
        <taxon>Rhabditida</taxon>
        <taxon>Tylenchina</taxon>
        <taxon>Tylenchomorpha</taxon>
        <taxon>Tylenchoidea</taxon>
        <taxon>Meloidogynidae</taxon>
        <taxon>Meloidogyninae</taxon>
        <taxon>Meloidogyne</taxon>
    </lineage>
</organism>
<proteinExistence type="predicted"/>
<evidence type="ECO:0000313" key="2">
    <source>
        <dbReference type="Proteomes" id="UP000095281"/>
    </source>
</evidence>